<accession>A0ABU0K388</accession>
<name>A0ABU0K388_9BACL</name>
<evidence type="ECO:0000256" key="4">
    <source>
        <dbReference type="ARBA" id="ARBA00022729"/>
    </source>
</evidence>
<keyword evidence="3" id="KW-0813">Transport</keyword>
<comment type="subcellular location">
    <subcellularLocation>
        <location evidence="1">Cell envelope</location>
    </subcellularLocation>
</comment>
<dbReference type="Gene3D" id="3.40.50.1980">
    <property type="entry name" value="Nitrogenase molybdenum iron protein domain"/>
    <property type="match status" value="2"/>
</dbReference>
<dbReference type="CDD" id="cd01138">
    <property type="entry name" value="FeuA"/>
    <property type="match status" value="1"/>
</dbReference>
<feature type="chain" id="PRO_5045919818" evidence="5">
    <location>
        <begin position="25"/>
        <end position="319"/>
    </location>
</feature>
<dbReference type="PANTHER" id="PTHR30532">
    <property type="entry name" value="IRON III DICITRATE-BINDING PERIPLASMIC PROTEIN"/>
    <property type="match status" value="1"/>
</dbReference>
<evidence type="ECO:0000256" key="2">
    <source>
        <dbReference type="ARBA" id="ARBA00008814"/>
    </source>
</evidence>
<evidence type="ECO:0000256" key="3">
    <source>
        <dbReference type="ARBA" id="ARBA00022448"/>
    </source>
</evidence>
<keyword evidence="8" id="KW-1185">Reference proteome</keyword>
<comment type="caution">
    <text evidence="7">The sequence shown here is derived from an EMBL/GenBank/DDBJ whole genome shotgun (WGS) entry which is preliminary data.</text>
</comment>
<feature type="signal peptide" evidence="5">
    <location>
        <begin position="1"/>
        <end position="24"/>
    </location>
</feature>
<dbReference type="InterPro" id="IPR002491">
    <property type="entry name" value="ABC_transptr_periplasmic_BD"/>
</dbReference>
<dbReference type="PANTHER" id="PTHR30532:SF26">
    <property type="entry name" value="IRON(3+)-HYDROXAMATE-BINDING PROTEIN FHUD"/>
    <property type="match status" value="1"/>
</dbReference>
<reference evidence="7" key="1">
    <citation type="submission" date="2023-07" db="EMBL/GenBank/DDBJ databases">
        <title>Genomic Encyclopedia of Type Strains, Phase IV (KMG-IV): sequencing the most valuable type-strain genomes for metagenomic binning, comparative biology and taxonomic classification.</title>
        <authorList>
            <person name="Goeker M."/>
        </authorList>
    </citation>
    <scope>NUCLEOTIDE SEQUENCE [LARGE SCALE GENOMIC DNA]</scope>
    <source>
        <strain evidence="7">JSM 076093</strain>
    </source>
</reference>
<proteinExistence type="inferred from homology"/>
<evidence type="ECO:0000313" key="7">
    <source>
        <dbReference type="EMBL" id="MDQ0483828.1"/>
    </source>
</evidence>
<dbReference type="RefSeq" id="WP_301551721.1">
    <property type="nucleotide sequence ID" value="NZ_JAQRMZ010000004.1"/>
</dbReference>
<dbReference type="SUPFAM" id="SSF53807">
    <property type="entry name" value="Helical backbone' metal receptor"/>
    <property type="match status" value="1"/>
</dbReference>
<dbReference type="PROSITE" id="PS50983">
    <property type="entry name" value="FE_B12_PBP"/>
    <property type="match status" value="1"/>
</dbReference>
<organism evidence="7 8">
    <name type="scientific">Guptibacillus hwajinpoensis</name>
    <dbReference type="NCBI Taxonomy" id="208199"/>
    <lineage>
        <taxon>Bacteria</taxon>
        <taxon>Bacillati</taxon>
        <taxon>Bacillota</taxon>
        <taxon>Bacilli</taxon>
        <taxon>Bacillales</taxon>
        <taxon>Guptibacillaceae</taxon>
        <taxon>Guptibacillus</taxon>
    </lineage>
</organism>
<evidence type="ECO:0000256" key="5">
    <source>
        <dbReference type="SAM" id="SignalP"/>
    </source>
</evidence>
<sequence>MKKNRMKTQLILLFMFVLILGACANEESNGEGKSDQNDSEEMKTFTLPDGQEFEIPTNPERIVATDYVGYFLALGITPVGAPDQFVLDNPYLAEEQIKDIEDIGSPPSVEKVTALNPDLIVVTDQEQYDLLSKIAPTVLMPFGAYDSLDEEVTAMGEIAGKEAEAKEWIEQFDEKAAAAREELDGVIGEDETVGIYEVQTKDFYVFGDNFGRGGQVIYDALQLKAPEKIQKEVIEGDNWKQISLEVLPEYAADHMFYTEYAADDNQDVLKETKESALWQNLEAVKNDQLYEMKFEDMYYYDPIAVEGQLDLIVDKLKGK</sequence>
<evidence type="ECO:0000313" key="8">
    <source>
        <dbReference type="Proteomes" id="UP001226720"/>
    </source>
</evidence>
<dbReference type="GeneID" id="301327267"/>
<dbReference type="EMBL" id="JAUSWM010000005">
    <property type="protein sequence ID" value="MDQ0483828.1"/>
    <property type="molecule type" value="Genomic_DNA"/>
</dbReference>
<protein>
    <submittedName>
        <fullName evidence="7">Iron complex transport system substrate-binding protein</fullName>
    </submittedName>
</protein>
<evidence type="ECO:0000256" key="1">
    <source>
        <dbReference type="ARBA" id="ARBA00004196"/>
    </source>
</evidence>
<evidence type="ECO:0000259" key="6">
    <source>
        <dbReference type="PROSITE" id="PS50983"/>
    </source>
</evidence>
<gene>
    <name evidence="7" type="ORF">QO000_002812</name>
</gene>
<comment type="similarity">
    <text evidence="2">Belongs to the bacterial solute-binding protein 8 family.</text>
</comment>
<dbReference type="InterPro" id="IPR051313">
    <property type="entry name" value="Bact_iron-sidero_bind"/>
</dbReference>
<keyword evidence="4 5" id="KW-0732">Signal</keyword>
<dbReference type="Pfam" id="PF01497">
    <property type="entry name" value="Peripla_BP_2"/>
    <property type="match status" value="1"/>
</dbReference>
<feature type="domain" description="Fe/B12 periplasmic-binding" evidence="6">
    <location>
        <begin position="61"/>
        <end position="319"/>
    </location>
</feature>
<dbReference type="Proteomes" id="UP001226720">
    <property type="component" value="Unassembled WGS sequence"/>
</dbReference>
<dbReference type="PROSITE" id="PS51257">
    <property type="entry name" value="PROKAR_LIPOPROTEIN"/>
    <property type="match status" value="1"/>
</dbReference>